<sequence>MGKVNLNNNKPIRSRVAAVVIPVAQAANARATASNSGEPTNNGGDLATVATHEGSITEEMDVDEETIPSTSSGTRSGLTFEGLPPSQLPSIPRKDSPTSVVSITRALAVPTHTALPDITDAEIEADIAATYAQMEATRLTNVRLLLHISRNKRVTHAGTAPMDLTPETDKMEEEHKRNEDFLSSMEQTYNALHAARRPVPAQWAYPNQSTVDRYQEQDRSASNHAPQDPYRHTTGGRTSNEKSRRMWGEQIIGSHGDKYLLYLVHNDHFHANLKEKFKAPKEVLTVDYLERTFFETCLTIEERENAVTTLTKFGRLAGEPYSHYAHRIARATKLFRVQDNNDVVLTLLRQGLASSEMDTVNTRFQSQYVLDNPQATSVPDTPIAIADFCIALGKLTGPAGARENFSAPVMPTTNSHAAKAESKQMWCDKCNKNGNHVSKDHISCDYCNKLGHKKDACRARQNDERRRNEHSERSSHSSDDRQDRSHRGSSRFGPYQADNRQRRDNRDSHNSRERNYN</sequence>
<dbReference type="Proteomes" id="UP000827284">
    <property type="component" value="Unassembled WGS sequence"/>
</dbReference>
<name>A0A9P3H7S5_9FUNG</name>
<comment type="caution">
    <text evidence="2">The sequence shown here is derived from an EMBL/GenBank/DDBJ whole genome shotgun (WGS) entry which is preliminary data.</text>
</comment>
<evidence type="ECO:0000256" key="1">
    <source>
        <dbReference type="SAM" id="MobiDB-lite"/>
    </source>
</evidence>
<feature type="region of interest" description="Disordered" evidence="1">
    <location>
        <begin position="62"/>
        <end position="97"/>
    </location>
</feature>
<dbReference type="OrthoDB" id="2449266at2759"/>
<feature type="region of interest" description="Disordered" evidence="1">
    <location>
        <begin position="210"/>
        <end position="244"/>
    </location>
</feature>
<feature type="region of interest" description="Disordered" evidence="1">
    <location>
        <begin position="458"/>
        <end position="517"/>
    </location>
</feature>
<feature type="compositionally biased region" description="Basic and acidic residues" evidence="1">
    <location>
        <begin position="499"/>
        <end position="517"/>
    </location>
</feature>
<gene>
    <name evidence="2" type="ORF">EMPS_03935</name>
</gene>
<dbReference type="AlphaFoldDB" id="A0A9P3H7S5"/>
<reference evidence="2" key="1">
    <citation type="submission" date="2021-11" db="EMBL/GenBank/DDBJ databases">
        <authorList>
            <person name="Herlambang A."/>
            <person name="Guo Y."/>
            <person name="Takashima Y."/>
            <person name="Nishizawa T."/>
        </authorList>
    </citation>
    <scope>NUCLEOTIDE SEQUENCE</scope>
    <source>
        <strain evidence="2">E1425</strain>
    </source>
</reference>
<accession>A0A9P3H7S5</accession>
<keyword evidence="3" id="KW-1185">Reference proteome</keyword>
<evidence type="ECO:0000313" key="2">
    <source>
        <dbReference type="EMBL" id="GJJ71585.1"/>
    </source>
</evidence>
<feature type="compositionally biased region" description="Basic and acidic residues" evidence="1">
    <location>
        <begin position="458"/>
        <end position="486"/>
    </location>
</feature>
<organism evidence="2 3">
    <name type="scientific">Entomortierella parvispora</name>
    <dbReference type="NCBI Taxonomy" id="205924"/>
    <lineage>
        <taxon>Eukaryota</taxon>
        <taxon>Fungi</taxon>
        <taxon>Fungi incertae sedis</taxon>
        <taxon>Mucoromycota</taxon>
        <taxon>Mortierellomycotina</taxon>
        <taxon>Mortierellomycetes</taxon>
        <taxon>Mortierellales</taxon>
        <taxon>Mortierellaceae</taxon>
        <taxon>Entomortierella</taxon>
    </lineage>
</organism>
<feature type="compositionally biased region" description="Polar residues" evidence="1">
    <location>
        <begin position="67"/>
        <end position="77"/>
    </location>
</feature>
<reference evidence="2" key="2">
    <citation type="journal article" date="2022" name="Microbiol. Resour. Announc.">
        <title>Whole-Genome Sequence of Entomortierella parvispora E1425, a Mucoromycotan Fungus Associated with Burkholderiaceae-Related Endosymbiotic Bacteria.</title>
        <authorList>
            <person name="Herlambang A."/>
            <person name="Guo Y."/>
            <person name="Takashima Y."/>
            <person name="Narisawa K."/>
            <person name="Ohta H."/>
            <person name="Nishizawa T."/>
        </authorList>
    </citation>
    <scope>NUCLEOTIDE SEQUENCE</scope>
    <source>
        <strain evidence="2">E1425</strain>
    </source>
</reference>
<protein>
    <submittedName>
        <fullName evidence="2">Uncharacterized protein</fullName>
    </submittedName>
</protein>
<dbReference type="EMBL" id="BQFW01000005">
    <property type="protein sequence ID" value="GJJ71585.1"/>
    <property type="molecule type" value="Genomic_DNA"/>
</dbReference>
<proteinExistence type="predicted"/>
<evidence type="ECO:0000313" key="3">
    <source>
        <dbReference type="Proteomes" id="UP000827284"/>
    </source>
</evidence>